<proteinExistence type="predicted"/>
<comment type="caution">
    <text evidence="2">The sequence shown here is derived from an EMBL/GenBank/DDBJ whole genome shotgun (WGS) entry which is preliminary data.</text>
</comment>
<dbReference type="Proteomes" id="UP000315252">
    <property type="component" value="Unassembled WGS sequence"/>
</dbReference>
<dbReference type="OrthoDB" id="8447133at2"/>
<dbReference type="AlphaFoldDB" id="A0A545T804"/>
<organism evidence="2 3">
    <name type="scientific">Denitrobaculum tricleocarpae</name>
    <dbReference type="NCBI Taxonomy" id="2591009"/>
    <lineage>
        <taxon>Bacteria</taxon>
        <taxon>Pseudomonadati</taxon>
        <taxon>Pseudomonadota</taxon>
        <taxon>Alphaproteobacteria</taxon>
        <taxon>Rhodospirillales</taxon>
        <taxon>Rhodospirillaceae</taxon>
        <taxon>Denitrobaculum</taxon>
    </lineage>
</organism>
<protein>
    <submittedName>
        <fullName evidence="2">Uncharacterized protein</fullName>
    </submittedName>
</protein>
<evidence type="ECO:0000256" key="1">
    <source>
        <dbReference type="SAM" id="SignalP"/>
    </source>
</evidence>
<keyword evidence="1" id="KW-0732">Signal</keyword>
<name>A0A545T804_9PROT</name>
<dbReference type="EMBL" id="VHSH01000011">
    <property type="protein sequence ID" value="TQV73341.1"/>
    <property type="molecule type" value="Genomic_DNA"/>
</dbReference>
<feature type="signal peptide" evidence="1">
    <location>
        <begin position="1"/>
        <end position="22"/>
    </location>
</feature>
<reference evidence="2 3" key="1">
    <citation type="submission" date="2019-06" db="EMBL/GenBank/DDBJ databases">
        <title>Whole genome sequence for Rhodospirillaceae sp. R148.</title>
        <authorList>
            <person name="Wang G."/>
        </authorList>
    </citation>
    <scope>NUCLEOTIDE SEQUENCE [LARGE SCALE GENOMIC DNA]</scope>
    <source>
        <strain evidence="2 3">R148</strain>
    </source>
</reference>
<gene>
    <name evidence="2" type="ORF">FKG95_25330</name>
</gene>
<feature type="chain" id="PRO_5021799392" evidence="1">
    <location>
        <begin position="23"/>
        <end position="200"/>
    </location>
</feature>
<evidence type="ECO:0000313" key="2">
    <source>
        <dbReference type="EMBL" id="TQV73341.1"/>
    </source>
</evidence>
<dbReference type="RefSeq" id="WP_142899241.1">
    <property type="nucleotide sequence ID" value="NZ_ML660062.1"/>
</dbReference>
<keyword evidence="3" id="KW-1185">Reference proteome</keyword>
<accession>A0A545T804</accession>
<sequence>MRFALRGTARAALMVIFGLVVAACETPPSQNNFAEITFSHLPEIKLNVSEIVYQSDYQAPKALPNVDHVFPVPPERAVKRWADDRLRAVGPANKAVFILKDASVIEERLETKGGVTGAFTTQQSERYTARMSVEMNIVDNFGNTLSTLNARTERSTTTAEDLSLREREEVWFKLTEDVMRDLDQQLEPTIRRVFFPYVTL</sequence>
<evidence type="ECO:0000313" key="3">
    <source>
        <dbReference type="Proteomes" id="UP000315252"/>
    </source>
</evidence>
<dbReference type="PROSITE" id="PS51257">
    <property type="entry name" value="PROKAR_LIPOPROTEIN"/>
    <property type="match status" value="1"/>
</dbReference>